<protein>
    <submittedName>
        <fullName evidence="6">ABC transporter ATP-binding protein</fullName>
    </submittedName>
</protein>
<dbReference type="PROSITE" id="PS50893">
    <property type="entry name" value="ABC_TRANSPORTER_2"/>
    <property type="match status" value="1"/>
</dbReference>
<name>A0A3A1QUF6_9BACI</name>
<evidence type="ECO:0000313" key="6">
    <source>
        <dbReference type="EMBL" id="RIW30716.1"/>
    </source>
</evidence>
<dbReference type="InterPro" id="IPR003439">
    <property type="entry name" value="ABC_transporter-like_ATP-bd"/>
</dbReference>
<evidence type="ECO:0000256" key="4">
    <source>
        <dbReference type="ARBA" id="ARBA00022840"/>
    </source>
</evidence>
<keyword evidence="3" id="KW-0547">Nucleotide-binding</keyword>
<gene>
    <name evidence="6" type="ORF">D3H55_16430</name>
</gene>
<reference evidence="6 7" key="1">
    <citation type="submission" date="2018-09" db="EMBL/GenBank/DDBJ databases">
        <title>Bacillus saliacetes sp. nov., isolated from Thai shrimp paste (Ka-pi).</title>
        <authorList>
            <person name="Daroonpunt R."/>
            <person name="Tanasupawat S."/>
            <person name="Yiamsombut S."/>
        </authorList>
    </citation>
    <scope>NUCLEOTIDE SEQUENCE [LARGE SCALE GENOMIC DNA]</scope>
    <source>
        <strain evidence="6 7">SKP7-4</strain>
    </source>
</reference>
<dbReference type="GO" id="GO:0016887">
    <property type="term" value="F:ATP hydrolysis activity"/>
    <property type="evidence" value="ECO:0007669"/>
    <property type="project" value="InterPro"/>
</dbReference>
<dbReference type="OrthoDB" id="2960217at2"/>
<dbReference type="GO" id="GO:0005524">
    <property type="term" value="F:ATP binding"/>
    <property type="evidence" value="ECO:0007669"/>
    <property type="project" value="UniProtKB-KW"/>
</dbReference>
<dbReference type="PANTHER" id="PTHR42711">
    <property type="entry name" value="ABC TRANSPORTER ATP-BINDING PROTEIN"/>
    <property type="match status" value="1"/>
</dbReference>
<dbReference type="InterPro" id="IPR027417">
    <property type="entry name" value="P-loop_NTPase"/>
</dbReference>
<keyword evidence="7" id="KW-1185">Reference proteome</keyword>
<keyword evidence="2" id="KW-0813">Transport</keyword>
<dbReference type="Proteomes" id="UP000265801">
    <property type="component" value="Unassembled WGS sequence"/>
</dbReference>
<dbReference type="InterPro" id="IPR050763">
    <property type="entry name" value="ABC_transporter_ATP-binding"/>
</dbReference>
<dbReference type="SUPFAM" id="SSF52540">
    <property type="entry name" value="P-loop containing nucleoside triphosphate hydrolases"/>
    <property type="match status" value="1"/>
</dbReference>
<evidence type="ECO:0000256" key="3">
    <source>
        <dbReference type="ARBA" id="ARBA00022741"/>
    </source>
</evidence>
<evidence type="ECO:0000256" key="1">
    <source>
        <dbReference type="ARBA" id="ARBA00005417"/>
    </source>
</evidence>
<feature type="domain" description="ABC transporter" evidence="5">
    <location>
        <begin position="2"/>
        <end position="233"/>
    </location>
</feature>
<sequence length="292" mass="33196">MALNHSVLEVKGLEKKYKKFKFGPVHLRLEKGTAVALLGGNGSGKSTLFRLLMNILQPEAGTVTLFGADMGDHGTEAKRRIGFVGDMLEPFSSQRIKDIASLVSHWYPTWDQARYSHFIKRYGIDENEKYGKCSKGTKKKVEFVLSLCHSPDILLLDEPSANLDIVSQRKVKEDLVNFLEDGEKSILLATHIMDDVRQICDYIYILEDGQVNQFFEKDEIHEKWAAIWVNELPEHLKDHPNVFRVNHLSGSTVQVVTNDLSKLEEDLLGNHVSVEQVSRLTLEEIIEYMIEG</sequence>
<comment type="caution">
    <text evidence="6">The sequence shown here is derived from an EMBL/GenBank/DDBJ whole genome shotgun (WGS) entry which is preliminary data.</text>
</comment>
<organism evidence="6 7">
    <name type="scientific">Bacillus salacetis</name>
    <dbReference type="NCBI Taxonomy" id="2315464"/>
    <lineage>
        <taxon>Bacteria</taxon>
        <taxon>Bacillati</taxon>
        <taxon>Bacillota</taxon>
        <taxon>Bacilli</taxon>
        <taxon>Bacillales</taxon>
        <taxon>Bacillaceae</taxon>
        <taxon>Bacillus</taxon>
    </lineage>
</organism>
<comment type="similarity">
    <text evidence="1">Belongs to the ABC transporter superfamily.</text>
</comment>
<dbReference type="PANTHER" id="PTHR42711:SF5">
    <property type="entry name" value="ABC TRANSPORTER ATP-BINDING PROTEIN NATA"/>
    <property type="match status" value="1"/>
</dbReference>
<dbReference type="InterPro" id="IPR003593">
    <property type="entry name" value="AAA+_ATPase"/>
</dbReference>
<accession>A0A3A1QUF6</accession>
<dbReference type="AlphaFoldDB" id="A0A3A1QUF6"/>
<dbReference type="Pfam" id="PF00005">
    <property type="entry name" value="ABC_tran"/>
    <property type="match status" value="1"/>
</dbReference>
<evidence type="ECO:0000256" key="2">
    <source>
        <dbReference type="ARBA" id="ARBA00022448"/>
    </source>
</evidence>
<evidence type="ECO:0000259" key="5">
    <source>
        <dbReference type="PROSITE" id="PS50893"/>
    </source>
</evidence>
<dbReference type="CDD" id="cd03230">
    <property type="entry name" value="ABC_DR_subfamily_A"/>
    <property type="match status" value="1"/>
</dbReference>
<dbReference type="SMART" id="SM00382">
    <property type="entry name" value="AAA"/>
    <property type="match status" value="1"/>
</dbReference>
<proteinExistence type="inferred from homology"/>
<dbReference type="Gene3D" id="3.40.50.300">
    <property type="entry name" value="P-loop containing nucleotide triphosphate hydrolases"/>
    <property type="match status" value="1"/>
</dbReference>
<evidence type="ECO:0000313" key="7">
    <source>
        <dbReference type="Proteomes" id="UP000265801"/>
    </source>
</evidence>
<keyword evidence="4 6" id="KW-0067">ATP-binding</keyword>
<dbReference type="EMBL" id="QXIR01000025">
    <property type="protein sequence ID" value="RIW30716.1"/>
    <property type="molecule type" value="Genomic_DNA"/>
</dbReference>